<dbReference type="AlphaFoldDB" id="A0A8C3MNJ3"/>
<accession>A0A8C3MNJ3</accession>
<name>A0A8C3MNJ3_GEOPR</name>
<keyword evidence="2" id="KW-1185">Reference proteome</keyword>
<reference evidence="1" key="2">
    <citation type="submission" date="2025-08" db="UniProtKB">
        <authorList>
            <consortium name="Ensembl"/>
        </authorList>
    </citation>
    <scope>IDENTIFICATION</scope>
</reference>
<dbReference type="Proteomes" id="UP000694382">
    <property type="component" value="Chromosome 3"/>
</dbReference>
<evidence type="ECO:0000313" key="2">
    <source>
        <dbReference type="Proteomes" id="UP000694382"/>
    </source>
</evidence>
<sequence>TKNLLFTFSGHQEFSVASSQSNQKKSSPARENKKVSDTFATFQGHTLSSVKMGRNVFSLCFSECPMLPLTICGCLCPCRS</sequence>
<evidence type="ECO:0000313" key="1">
    <source>
        <dbReference type="Ensembl" id="ENSCPVP00000006836.1"/>
    </source>
</evidence>
<reference evidence="1" key="3">
    <citation type="submission" date="2025-09" db="UniProtKB">
        <authorList>
            <consortium name="Ensembl"/>
        </authorList>
    </citation>
    <scope>IDENTIFICATION</scope>
</reference>
<dbReference type="Ensembl" id="ENSCPVT00000007097.2">
    <property type="protein sequence ID" value="ENSCPVP00000006836.1"/>
    <property type="gene ID" value="ENSCPVG00000005023.2"/>
</dbReference>
<proteinExistence type="predicted"/>
<organism evidence="1 2">
    <name type="scientific">Geospiza parvula</name>
    <name type="common">Small tree-finch</name>
    <name type="synonym">Camarhynchus parvulus</name>
    <dbReference type="NCBI Taxonomy" id="87175"/>
    <lineage>
        <taxon>Eukaryota</taxon>
        <taxon>Metazoa</taxon>
        <taxon>Chordata</taxon>
        <taxon>Craniata</taxon>
        <taxon>Vertebrata</taxon>
        <taxon>Euteleostomi</taxon>
        <taxon>Archelosauria</taxon>
        <taxon>Archosauria</taxon>
        <taxon>Dinosauria</taxon>
        <taxon>Saurischia</taxon>
        <taxon>Theropoda</taxon>
        <taxon>Coelurosauria</taxon>
        <taxon>Aves</taxon>
        <taxon>Neognathae</taxon>
        <taxon>Neoaves</taxon>
        <taxon>Telluraves</taxon>
        <taxon>Australaves</taxon>
        <taxon>Passeriformes</taxon>
        <taxon>Thraupidae</taxon>
        <taxon>Camarhynchus</taxon>
    </lineage>
</organism>
<reference evidence="1" key="1">
    <citation type="submission" date="2020-02" db="EMBL/GenBank/DDBJ databases">
        <authorList>
            <person name="Enbody D E."/>
            <person name="Pettersson E M."/>
        </authorList>
    </citation>
    <scope>NUCLEOTIDE SEQUENCE [LARGE SCALE GENOMIC DNA]</scope>
</reference>
<protein>
    <submittedName>
        <fullName evidence="1">Uncharacterized protein</fullName>
    </submittedName>
</protein>